<keyword evidence="3" id="KW-1185">Reference proteome</keyword>
<evidence type="ECO:0000313" key="2">
    <source>
        <dbReference type="EMBL" id="KYQ58881.1"/>
    </source>
</evidence>
<dbReference type="Proteomes" id="UP000075809">
    <property type="component" value="Unassembled WGS sequence"/>
</dbReference>
<feature type="region of interest" description="Disordered" evidence="1">
    <location>
        <begin position="151"/>
        <end position="171"/>
    </location>
</feature>
<dbReference type="EMBL" id="KQ982215">
    <property type="protein sequence ID" value="KYQ58881.1"/>
    <property type="molecule type" value="Genomic_DNA"/>
</dbReference>
<sequence length="283" mass="30929">MRVGALCPTVTHRQRARWLRERVDVTRGYVLARAKAPRLASSCLTSPCLASPRLAPASLRLACASPPPRHASPRLLSPHLASSRPRLASPRLRLPSASPRLASPPLASSRLVSPPPRFASPAPPLRLATPRLASSRLISPRLAPASLRLACASPPPRHASPRLTSPHLTSPRLISPHLASSRLASLRGRAMLANDRAISQCCDALTSTVLVNEVRFSVPKHNDHPYFLPGPRYLQLCPGSTSRFTKDGEINFFRYISFSSKFLEVLSVYVTSTKEEVPTNLYE</sequence>
<feature type="compositionally biased region" description="Pro residues" evidence="1">
    <location>
        <begin position="113"/>
        <end position="124"/>
    </location>
</feature>
<reference evidence="2 3" key="1">
    <citation type="submission" date="2015-09" db="EMBL/GenBank/DDBJ databases">
        <title>Trachymyrmex zeteki WGS genome.</title>
        <authorList>
            <person name="Nygaard S."/>
            <person name="Hu H."/>
            <person name="Boomsma J."/>
            <person name="Zhang G."/>
        </authorList>
    </citation>
    <scope>NUCLEOTIDE SEQUENCE [LARGE SCALE GENOMIC DNA]</scope>
    <source>
        <strain evidence="2">Tzet28-1</strain>
        <tissue evidence="2">Whole body</tissue>
    </source>
</reference>
<dbReference type="AlphaFoldDB" id="A0A151XEY2"/>
<accession>A0A151XEY2</accession>
<dbReference type="STRING" id="64791.A0A151XEY2"/>
<gene>
    <name evidence="2" type="ORF">ALC60_02037</name>
</gene>
<protein>
    <submittedName>
        <fullName evidence="2">Uncharacterized protein</fullName>
    </submittedName>
</protein>
<name>A0A151XEY2_9HYME</name>
<organism evidence="2 3">
    <name type="scientific">Mycetomoellerius zeteki</name>
    <dbReference type="NCBI Taxonomy" id="64791"/>
    <lineage>
        <taxon>Eukaryota</taxon>
        <taxon>Metazoa</taxon>
        <taxon>Ecdysozoa</taxon>
        <taxon>Arthropoda</taxon>
        <taxon>Hexapoda</taxon>
        <taxon>Insecta</taxon>
        <taxon>Pterygota</taxon>
        <taxon>Neoptera</taxon>
        <taxon>Endopterygota</taxon>
        <taxon>Hymenoptera</taxon>
        <taxon>Apocrita</taxon>
        <taxon>Aculeata</taxon>
        <taxon>Formicoidea</taxon>
        <taxon>Formicidae</taxon>
        <taxon>Myrmicinae</taxon>
        <taxon>Mycetomoellerius</taxon>
    </lineage>
</organism>
<proteinExistence type="predicted"/>
<feature type="compositionally biased region" description="Low complexity" evidence="1">
    <location>
        <begin position="89"/>
        <end position="112"/>
    </location>
</feature>
<feature type="region of interest" description="Disordered" evidence="1">
    <location>
        <begin position="89"/>
        <end position="125"/>
    </location>
</feature>
<evidence type="ECO:0000256" key="1">
    <source>
        <dbReference type="SAM" id="MobiDB-lite"/>
    </source>
</evidence>
<evidence type="ECO:0000313" key="3">
    <source>
        <dbReference type="Proteomes" id="UP000075809"/>
    </source>
</evidence>